<feature type="transmembrane region" description="Helical" evidence="1">
    <location>
        <begin position="6"/>
        <end position="30"/>
    </location>
</feature>
<gene>
    <name evidence="2" type="ORF">A2128_01845</name>
</gene>
<keyword evidence="1" id="KW-1133">Transmembrane helix</keyword>
<organism evidence="2 3">
    <name type="scientific">Candidatus Liptonbacteria bacterium GWC1_60_9</name>
    <dbReference type="NCBI Taxonomy" id="1798645"/>
    <lineage>
        <taxon>Bacteria</taxon>
        <taxon>Candidatus Liptoniibacteriota</taxon>
    </lineage>
</organism>
<reference evidence="2 3" key="1">
    <citation type="journal article" date="2016" name="Nat. Commun.">
        <title>Thousands of microbial genomes shed light on interconnected biogeochemical processes in an aquifer system.</title>
        <authorList>
            <person name="Anantharaman K."/>
            <person name="Brown C.T."/>
            <person name="Hug L.A."/>
            <person name="Sharon I."/>
            <person name="Castelle C.J."/>
            <person name="Probst A.J."/>
            <person name="Thomas B.C."/>
            <person name="Singh A."/>
            <person name="Wilkins M.J."/>
            <person name="Karaoz U."/>
            <person name="Brodie E.L."/>
            <person name="Williams K.H."/>
            <person name="Hubbard S.S."/>
            <person name="Banfield J.F."/>
        </authorList>
    </citation>
    <scope>NUCLEOTIDE SEQUENCE [LARGE SCALE GENOMIC DNA]</scope>
</reference>
<protein>
    <submittedName>
        <fullName evidence="2">Uncharacterized protein</fullName>
    </submittedName>
</protein>
<evidence type="ECO:0000313" key="3">
    <source>
        <dbReference type="Proteomes" id="UP000176349"/>
    </source>
</evidence>
<feature type="transmembrane region" description="Helical" evidence="1">
    <location>
        <begin position="68"/>
        <end position="88"/>
    </location>
</feature>
<dbReference type="AlphaFoldDB" id="A0A1G2C7P2"/>
<comment type="caution">
    <text evidence="2">The sequence shown here is derived from an EMBL/GenBank/DDBJ whole genome shotgun (WGS) entry which is preliminary data.</text>
</comment>
<keyword evidence="1" id="KW-0812">Transmembrane</keyword>
<dbReference type="Proteomes" id="UP000176349">
    <property type="component" value="Unassembled WGS sequence"/>
</dbReference>
<evidence type="ECO:0000256" key="1">
    <source>
        <dbReference type="SAM" id="Phobius"/>
    </source>
</evidence>
<proteinExistence type="predicted"/>
<keyword evidence="1" id="KW-0472">Membrane</keyword>
<feature type="transmembrane region" description="Helical" evidence="1">
    <location>
        <begin position="42"/>
        <end position="62"/>
    </location>
</feature>
<evidence type="ECO:0000313" key="2">
    <source>
        <dbReference type="EMBL" id="OGY97378.1"/>
    </source>
</evidence>
<name>A0A1G2C7P2_9BACT</name>
<accession>A0A1G2C7P2</accession>
<dbReference type="EMBL" id="MHKV01000013">
    <property type="protein sequence ID" value="OGY97378.1"/>
    <property type="molecule type" value="Genomic_DNA"/>
</dbReference>
<sequence length="102" mass="11170">MFGGASWLMVGVDLFGLVTAVAALVYVWQIERGLVGTSMPSVWRLTTWALVALAAAFLFSALPYVVSGYAVALEFAHHLVMIVAVVLLTEAIRRFLRKTEEL</sequence>